<comment type="caution">
    <text evidence="2">The sequence shown here is derived from an EMBL/GenBank/DDBJ whole genome shotgun (WGS) entry which is preliminary data.</text>
</comment>
<dbReference type="Pfam" id="PF03837">
    <property type="entry name" value="RecT"/>
    <property type="match status" value="1"/>
</dbReference>
<dbReference type="RefSeq" id="WP_171784401.1">
    <property type="nucleotide sequence ID" value="NZ_BAAAML010000012.1"/>
</dbReference>
<evidence type="ECO:0000313" key="2">
    <source>
        <dbReference type="EMBL" id="NOV98187.1"/>
    </source>
</evidence>
<dbReference type="InterPro" id="IPR018330">
    <property type="entry name" value="RecT_fam"/>
</dbReference>
<gene>
    <name evidence="2" type="ORF">HDG69_002772</name>
</gene>
<accession>A0ABX2A5Q4</accession>
<feature type="region of interest" description="Disordered" evidence="1">
    <location>
        <begin position="198"/>
        <end position="241"/>
    </location>
</feature>
<keyword evidence="3" id="KW-1185">Reference proteome</keyword>
<proteinExistence type="predicted"/>
<reference evidence="2 3" key="1">
    <citation type="submission" date="2020-05" db="EMBL/GenBank/DDBJ databases">
        <title>Genomic Encyclopedia of Type Strains, Phase III (KMG-III): the genomes of soil and plant-associated and newly described type strains.</title>
        <authorList>
            <person name="Whitman W."/>
        </authorList>
    </citation>
    <scope>NUCLEOTIDE SEQUENCE [LARGE SCALE GENOMIC DNA]</scope>
    <source>
        <strain evidence="2 3">KCTC 19046</strain>
    </source>
</reference>
<evidence type="ECO:0000313" key="3">
    <source>
        <dbReference type="Proteomes" id="UP000757540"/>
    </source>
</evidence>
<sequence>MNTDLTTTGATALTIDPQQSGFTDMQVSALQHIGVQDASPGDLAVFFHVVQRTGLDPFARQIYMIGRKTKDQRTGEWTTKQTIQTGIDGFRLIGRRASARSGDSVSVAAPQWCTRDGKWLDVWSGEWGTPLAARVTITRDGDPFTAVAMFDEYKQTKRDGGLTQMWAQRPAGQIAKCAEAAAWRMAFPQDLAGVYSDDELQHADSPPPQRARRQSAADVLGTSEADRPAEPEPSADAPSAQAVKALWATLNEAGISEDRDERLRWMSNHVGREVATSKDLTAAEVSQLIDTAKANAEYAAEVAATSEAGEQA</sequence>
<protein>
    <submittedName>
        <fullName evidence="2">Phage recombination protein Bet</fullName>
    </submittedName>
</protein>
<dbReference type="Proteomes" id="UP000757540">
    <property type="component" value="Unassembled WGS sequence"/>
</dbReference>
<dbReference type="EMBL" id="JABEZU010000003">
    <property type="protein sequence ID" value="NOV98187.1"/>
    <property type="molecule type" value="Genomic_DNA"/>
</dbReference>
<name>A0ABX2A5Q4_9MICO</name>
<organism evidence="2 3">
    <name type="scientific">Isoptericola halotolerans</name>
    <dbReference type="NCBI Taxonomy" id="300560"/>
    <lineage>
        <taxon>Bacteria</taxon>
        <taxon>Bacillati</taxon>
        <taxon>Actinomycetota</taxon>
        <taxon>Actinomycetes</taxon>
        <taxon>Micrococcales</taxon>
        <taxon>Promicromonosporaceae</taxon>
        <taxon>Isoptericola</taxon>
    </lineage>
</organism>
<evidence type="ECO:0000256" key="1">
    <source>
        <dbReference type="SAM" id="MobiDB-lite"/>
    </source>
</evidence>